<organism evidence="1">
    <name type="scientific">virus sp. ctRTq15</name>
    <dbReference type="NCBI Taxonomy" id="2828253"/>
    <lineage>
        <taxon>Viruses</taxon>
    </lineage>
</organism>
<sequence>MREPYVIKGDEQQRSLQDYIEQIALGVADDVIKGEKNETIQSECRILNSLTNALLAIKC</sequence>
<dbReference type="EMBL" id="BK059084">
    <property type="protein sequence ID" value="DAE28327.1"/>
    <property type="molecule type" value="Genomic_DNA"/>
</dbReference>
<proteinExistence type="predicted"/>
<protein>
    <submittedName>
        <fullName evidence="1">Uncharacterized protein</fullName>
    </submittedName>
</protein>
<name>A0A8S5RAG2_9VIRU</name>
<reference evidence="1" key="1">
    <citation type="journal article" date="2021" name="Proc. Natl. Acad. Sci. U.S.A.">
        <title>A Catalog of Tens of Thousands of Viruses from Human Metagenomes Reveals Hidden Associations with Chronic Diseases.</title>
        <authorList>
            <person name="Tisza M.J."/>
            <person name="Buck C.B."/>
        </authorList>
    </citation>
    <scope>NUCLEOTIDE SEQUENCE</scope>
    <source>
        <strain evidence="1">CtRTq15</strain>
    </source>
</reference>
<accession>A0A8S5RAG2</accession>
<evidence type="ECO:0000313" key="1">
    <source>
        <dbReference type="EMBL" id="DAE28327.1"/>
    </source>
</evidence>